<accession>A0AAE3P1Q3</accession>
<reference evidence="3" key="1">
    <citation type="submission" date="2023-03" db="EMBL/GenBank/DDBJ databases">
        <title>Stygiobacter electus gen. nov., sp. nov., facultatively anaerobic thermotolerant bacterium of the class Ignavibacteria from a well of Yessentuki mineral water deposit.</title>
        <authorList>
            <person name="Podosokorskaya O.A."/>
            <person name="Elcheninov A.G."/>
            <person name="Petrova N.F."/>
            <person name="Zavarzina D.G."/>
            <person name="Kublanov I.V."/>
            <person name="Merkel A.Y."/>
        </authorList>
    </citation>
    <scope>NUCLEOTIDE SEQUENCE</scope>
    <source>
        <strain evidence="3">09-Me</strain>
    </source>
</reference>
<keyword evidence="1" id="KW-0812">Transmembrane</keyword>
<dbReference type="Gene3D" id="3.30.10.20">
    <property type="match status" value="3"/>
</dbReference>
<evidence type="ECO:0000259" key="2">
    <source>
        <dbReference type="PROSITE" id="PS51178"/>
    </source>
</evidence>
<dbReference type="SMART" id="SM00740">
    <property type="entry name" value="PASTA"/>
    <property type="match status" value="3"/>
</dbReference>
<feature type="transmembrane region" description="Helical" evidence="1">
    <location>
        <begin position="12"/>
        <end position="35"/>
    </location>
</feature>
<dbReference type="EMBL" id="JARGDL010000004">
    <property type="protein sequence ID" value="MDF1611408.1"/>
    <property type="molecule type" value="Genomic_DNA"/>
</dbReference>
<dbReference type="RefSeq" id="WP_321535175.1">
    <property type="nucleotide sequence ID" value="NZ_JARGDL010000004.1"/>
</dbReference>
<comment type="caution">
    <text evidence="3">The sequence shown here is derived from an EMBL/GenBank/DDBJ whole genome shotgun (WGS) entry which is preliminary data.</text>
</comment>
<protein>
    <submittedName>
        <fullName evidence="3">PASTA domain-containing protein</fullName>
    </submittedName>
</protein>
<feature type="domain" description="PASTA" evidence="2">
    <location>
        <begin position="104"/>
        <end position="170"/>
    </location>
</feature>
<name>A0AAE3P1Q3_9BACT</name>
<dbReference type="Pfam" id="PF03793">
    <property type="entry name" value="PASTA"/>
    <property type="match status" value="3"/>
</dbReference>
<dbReference type="AlphaFoldDB" id="A0AAE3P1Q3"/>
<proteinExistence type="predicted"/>
<keyword evidence="1" id="KW-0472">Membrane</keyword>
<keyword evidence="4" id="KW-1185">Reference proteome</keyword>
<sequence length="247" mass="27144">MKKQIQKKWKPALAIIILIAGVTIIIDSILLPLYVKGNETIVPNVIGMNKDQAINFLESLNLTPVIQTTRFDDKYGKDKVIFQKPIKGSHVKEGRRVYLTISGGEPLVRVPFIVNKTLRDAQLTLEKAGLKLGQIDSVESELPTNIIVEQQYFQGRELPKGSAVAVKVSLGPQEGMIRVPALIGKSLTEAEGILKSLSLVIGLKTYIHSSKLLPNTIVDQQPSEGNLLKMGDSINVVLTTNKNGQMR</sequence>
<keyword evidence="1" id="KW-1133">Transmembrane helix</keyword>
<dbReference type="PROSITE" id="PS51178">
    <property type="entry name" value="PASTA"/>
    <property type="match status" value="3"/>
</dbReference>
<dbReference type="InterPro" id="IPR005543">
    <property type="entry name" value="PASTA_dom"/>
</dbReference>
<organism evidence="3 4">
    <name type="scientific">Stygiobacter electus</name>
    <dbReference type="NCBI Taxonomy" id="3032292"/>
    <lineage>
        <taxon>Bacteria</taxon>
        <taxon>Pseudomonadati</taxon>
        <taxon>Ignavibacteriota</taxon>
        <taxon>Ignavibacteria</taxon>
        <taxon>Ignavibacteriales</taxon>
        <taxon>Melioribacteraceae</taxon>
        <taxon>Stygiobacter</taxon>
    </lineage>
</organism>
<dbReference type="Proteomes" id="UP001221302">
    <property type="component" value="Unassembled WGS sequence"/>
</dbReference>
<feature type="domain" description="PASTA" evidence="2">
    <location>
        <begin position="37"/>
        <end position="103"/>
    </location>
</feature>
<dbReference type="SUPFAM" id="SSF54184">
    <property type="entry name" value="Penicillin-binding protein 2x (pbp-2x), c-terminal domain"/>
    <property type="match status" value="1"/>
</dbReference>
<evidence type="ECO:0000256" key="1">
    <source>
        <dbReference type="SAM" id="Phobius"/>
    </source>
</evidence>
<evidence type="ECO:0000313" key="4">
    <source>
        <dbReference type="Proteomes" id="UP001221302"/>
    </source>
</evidence>
<gene>
    <name evidence="3" type="ORF">P0M35_04540</name>
</gene>
<dbReference type="CDD" id="cd06577">
    <property type="entry name" value="PASTA_pknB"/>
    <property type="match status" value="3"/>
</dbReference>
<feature type="domain" description="PASTA" evidence="2">
    <location>
        <begin position="171"/>
        <end position="240"/>
    </location>
</feature>
<evidence type="ECO:0000313" key="3">
    <source>
        <dbReference type="EMBL" id="MDF1611408.1"/>
    </source>
</evidence>